<name>A0A818GJL8_9BILA</name>
<dbReference type="AlphaFoldDB" id="A0A818GJL8"/>
<proteinExistence type="predicted"/>
<comment type="caution">
    <text evidence="1">The sequence shown here is derived from an EMBL/GenBank/DDBJ whole genome shotgun (WGS) entry which is preliminary data.</text>
</comment>
<dbReference type="Proteomes" id="UP000663869">
    <property type="component" value="Unassembled WGS sequence"/>
</dbReference>
<organism evidence="1 2">
    <name type="scientific">Rotaria socialis</name>
    <dbReference type="NCBI Taxonomy" id="392032"/>
    <lineage>
        <taxon>Eukaryota</taxon>
        <taxon>Metazoa</taxon>
        <taxon>Spiralia</taxon>
        <taxon>Gnathifera</taxon>
        <taxon>Rotifera</taxon>
        <taxon>Eurotatoria</taxon>
        <taxon>Bdelloidea</taxon>
        <taxon>Philodinida</taxon>
        <taxon>Philodinidae</taxon>
        <taxon>Rotaria</taxon>
    </lineage>
</organism>
<reference evidence="1" key="1">
    <citation type="submission" date="2021-02" db="EMBL/GenBank/DDBJ databases">
        <authorList>
            <person name="Nowell W R."/>
        </authorList>
    </citation>
    <scope>NUCLEOTIDE SEQUENCE</scope>
</reference>
<dbReference type="EMBL" id="CAJNYU010002002">
    <property type="protein sequence ID" value="CAF3492869.1"/>
    <property type="molecule type" value="Genomic_DNA"/>
</dbReference>
<evidence type="ECO:0000313" key="2">
    <source>
        <dbReference type="Proteomes" id="UP000663869"/>
    </source>
</evidence>
<accession>A0A818GJL8</accession>
<protein>
    <submittedName>
        <fullName evidence="1">Uncharacterized protein</fullName>
    </submittedName>
</protein>
<sequence length="70" mass="7480">MAQKETTIITPKPSTKFVLQAPEPSTTLVLQAPVRVRLINKSSGVLVIGSIKSLTIAKQTSIKPSLNPVI</sequence>
<evidence type="ECO:0000313" key="1">
    <source>
        <dbReference type="EMBL" id="CAF3492869.1"/>
    </source>
</evidence>
<gene>
    <name evidence="1" type="ORF">FME351_LOCUS16276</name>
</gene>